<keyword evidence="2" id="KW-1185">Reference proteome</keyword>
<comment type="caution">
    <text evidence="1">The sequence shown here is derived from an EMBL/GenBank/DDBJ whole genome shotgun (WGS) entry which is preliminary data.</text>
</comment>
<evidence type="ECO:0008006" key="3">
    <source>
        <dbReference type="Google" id="ProtNLM"/>
    </source>
</evidence>
<evidence type="ECO:0000313" key="2">
    <source>
        <dbReference type="Proteomes" id="UP000807469"/>
    </source>
</evidence>
<dbReference type="Proteomes" id="UP000807469">
    <property type="component" value="Unassembled WGS sequence"/>
</dbReference>
<gene>
    <name evidence="1" type="ORF">BDN70DRAFT_909218</name>
</gene>
<reference evidence="1" key="1">
    <citation type="submission" date="2020-11" db="EMBL/GenBank/DDBJ databases">
        <authorList>
            <consortium name="DOE Joint Genome Institute"/>
            <person name="Ahrendt S."/>
            <person name="Riley R."/>
            <person name="Andreopoulos W."/>
            <person name="Labutti K."/>
            <person name="Pangilinan J."/>
            <person name="Ruiz-Duenas F.J."/>
            <person name="Barrasa J.M."/>
            <person name="Sanchez-Garcia M."/>
            <person name="Camarero S."/>
            <person name="Miyauchi S."/>
            <person name="Serrano A."/>
            <person name="Linde D."/>
            <person name="Babiker R."/>
            <person name="Drula E."/>
            <person name="Ayuso-Fernandez I."/>
            <person name="Pacheco R."/>
            <person name="Padilla G."/>
            <person name="Ferreira P."/>
            <person name="Barriuso J."/>
            <person name="Kellner H."/>
            <person name="Castanera R."/>
            <person name="Alfaro M."/>
            <person name="Ramirez L."/>
            <person name="Pisabarro A.G."/>
            <person name="Kuo A."/>
            <person name="Tritt A."/>
            <person name="Lipzen A."/>
            <person name="He G."/>
            <person name="Yan M."/>
            <person name="Ng V."/>
            <person name="Cullen D."/>
            <person name="Martin F."/>
            <person name="Rosso M.-N."/>
            <person name="Henrissat B."/>
            <person name="Hibbett D."/>
            <person name="Martinez A.T."/>
            <person name="Grigoriev I.V."/>
        </authorList>
    </citation>
    <scope>NUCLEOTIDE SEQUENCE</scope>
    <source>
        <strain evidence="1">CIRM-BRFM 674</strain>
    </source>
</reference>
<accession>A0A9P5YLQ3</accession>
<dbReference type="EMBL" id="MU155577">
    <property type="protein sequence ID" value="KAF9472113.1"/>
    <property type="molecule type" value="Genomic_DNA"/>
</dbReference>
<sequence length="405" mass="46113">MLLCMKWKLADATPRKIMTDSGFIAALRHHLQWSHLFDPVLADLHPSLGNLDHVRRIINELREKIFPQGTGFKGAQLLVCEQKLGSPDEQYVRYAESHCLGDGQNFECIICMSRSMSAYLMQAEYVSIDTAFKRLHHKWQEFEIESWDVQTMRFRAFTNSQSAEAHFILFSRIFEIASGDTSVPVQFQHIHGSGFSVWVADAHKGQALGLGMFCESLCAEIDKLCEHEPSRTLKSLDPYDHLRRFFRLCLVHFKRHIHDLKPYTSDEVRAAMLSIASSEIHPDLEGAFRIINNGGKKAQAWLKDKQKGSKFAIPAIYQPASFIPHVIWKASPSSSNGNEQSHRNVNRDGVGLTILGGIMRGMQFDARIEAGRELFKTTGIFSRDQLSTHFHRSKRAVNRQGKSSW</sequence>
<dbReference type="OrthoDB" id="3246731at2759"/>
<name>A0A9P5YLQ3_9AGAR</name>
<protein>
    <recommendedName>
        <fullName evidence="3">Transposase</fullName>
    </recommendedName>
</protein>
<dbReference type="AlphaFoldDB" id="A0A9P5YLQ3"/>
<organism evidence="1 2">
    <name type="scientific">Pholiota conissans</name>
    <dbReference type="NCBI Taxonomy" id="109636"/>
    <lineage>
        <taxon>Eukaryota</taxon>
        <taxon>Fungi</taxon>
        <taxon>Dikarya</taxon>
        <taxon>Basidiomycota</taxon>
        <taxon>Agaricomycotina</taxon>
        <taxon>Agaricomycetes</taxon>
        <taxon>Agaricomycetidae</taxon>
        <taxon>Agaricales</taxon>
        <taxon>Agaricineae</taxon>
        <taxon>Strophariaceae</taxon>
        <taxon>Pholiota</taxon>
    </lineage>
</organism>
<evidence type="ECO:0000313" key="1">
    <source>
        <dbReference type="EMBL" id="KAF9472113.1"/>
    </source>
</evidence>
<proteinExistence type="predicted"/>